<dbReference type="AlphaFoldDB" id="D6GUY9"/>
<gene>
    <name evidence="6" type="ORF">BJBARM5_0289</name>
</gene>
<dbReference type="Pfam" id="PF01087">
    <property type="entry name" value="GalP_UDP_transf"/>
    <property type="match status" value="1"/>
</dbReference>
<dbReference type="PIRSF" id="PIRSF000808">
    <property type="entry name" value="GalT"/>
    <property type="match status" value="1"/>
</dbReference>
<name>D6GUY9_PARA5</name>
<protein>
    <submittedName>
        <fullName evidence="6">Galactose-1-phosphate uridylyltransferase</fullName>
    </submittedName>
</protein>
<evidence type="ECO:0000259" key="5">
    <source>
        <dbReference type="Pfam" id="PF01087"/>
    </source>
</evidence>
<evidence type="ECO:0000256" key="2">
    <source>
        <dbReference type="ARBA" id="ARBA00022695"/>
    </source>
</evidence>
<dbReference type="InterPro" id="IPR001937">
    <property type="entry name" value="GalP_UDPtransf1"/>
</dbReference>
<keyword evidence="2 6" id="KW-0548">Nucleotidyltransferase</keyword>
<sequence>MPESYKKDVIRVDYRTGKKILFSSVRNNKPDDFYHISGDNWESDISKCPFEYGKEALNKTIKLVGGDEHSWKLKVIENKFPMLSPEFDFIPLEGLLEEKPAFGYCEVIFETPIHNLRFSQLGKEEYLRWLDTIIERENELYSRDRIKYVYVFKNEGPRSGASLSHTHSQIISFEEVPETIKDEQKKISEFIDSNHACLYEQILNYEKERVLVENNTFIAFAPFGSKMSSESLIMPKRHVNYVGLLSSEEKSDFVDILSKIIKTNEALFGKISYNILFHEVKDDETFIFMLRYAPEL</sequence>
<dbReference type="PANTHER" id="PTHR42763">
    <property type="entry name" value="ADP-GLUCOSE PHOSPHORYLASE"/>
    <property type="match status" value="1"/>
</dbReference>
<dbReference type="GO" id="GO:0008108">
    <property type="term" value="F:UDP-glucose:hexose-1-phosphate uridylyltransferase activity"/>
    <property type="evidence" value="ECO:0007669"/>
    <property type="project" value="InterPro"/>
</dbReference>
<dbReference type="GO" id="GO:0006012">
    <property type="term" value="P:galactose metabolic process"/>
    <property type="evidence" value="ECO:0007669"/>
    <property type="project" value="InterPro"/>
</dbReference>
<organism evidence="6 7">
    <name type="scientific">Candidatus Parvarchaeum acidophilus ARMAN-5</name>
    <dbReference type="NCBI Taxonomy" id="662762"/>
    <lineage>
        <taxon>Archaea</taxon>
        <taxon>Candidatus Parvarchaeota</taxon>
        <taxon>Candidatus Parvarchaeum</taxon>
    </lineage>
</organism>
<dbReference type="PANTHER" id="PTHR42763:SF2">
    <property type="entry name" value="ADP-GLUCOSE PHOSPHORYLASE"/>
    <property type="match status" value="1"/>
</dbReference>
<keyword evidence="3" id="KW-0119">Carbohydrate metabolism</keyword>
<dbReference type="InterPro" id="IPR053177">
    <property type="entry name" value="ADP-glucose_phosphorylase"/>
</dbReference>
<reference evidence="6 7" key="1">
    <citation type="journal article" date="2010" name="Proc. Natl. Acad. Sci. U.S.A.">
        <title>Enigmatic, ultrasmall, uncultivated Archaea.</title>
        <authorList>
            <person name="Baker B.J."/>
            <person name="Comolli L.R."/>
            <person name="Dick G.J."/>
            <person name="Hauser L.J."/>
            <person name="Hyatt D."/>
            <person name="Dill B.D."/>
            <person name="Land M.L."/>
            <person name="Verberkmoes N.C."/>
            <person name="Hettich R.L."/>
            <person name="Banfield J.F."/>
        </authorList>
    </citation>
    <scope>NUCLEOTIDE SEQUENCE [LARGE SCALE GENOMIC DNA]</scope>
</reference>
<feature type="domain" description="Galactose-1-phosphate uridyl transferase N-terminal" evidence="5">
    <location>
        <begin position="73"/>
        <end position="177"/>
    </location>
</feature>
<feature type="active site" description="Tele-UMP-histidine intermediate" evidence="4">
    <location>
        <position position="167"/>
    </location>
</feature>
<proteinExistence type="predicted"/>
<evidence type="ECO:0000313" key="6">
    <source>
        <dbReference type="EMBL" id="EFD92916.1"/>
    </source>
</evidence>
<evidence type="ECO:0000256" key="3">
    <source>
        <dbReference type="ARBA" id="ARBA00023277"/>
    </source>
</evidence>
<accession>D6GUY9</accession>
<dbReference type="Gene3D" id="3.30.428.10">
    <property type="entry name" value="HIT-like"/>
    <property type="match status" value="2"/>
</dbReference>
<keyword evidence="1 6" id="KW-0808">Transferase</keyword>
<evidence type="ECO:0000256" key="1">
    <source>
        <dbReference type="ARBA" id="ARBA00022679"/>
    </source>
</evidence>
<dbReference type="SUPFAM" id="SSF54197">
    <property type="entry name" value="HIT-like"/>
    <property type="match status" value="2"/>
</dbReference>
<dbReference type="InterPro" id="IPR005849">
    <property type="entry name" value="GalP_Utransf_N"/>
</dbReference>
<dbReference type="Proteomes" id="UP000009376">
    <property type="component" value="Unassembled WGS sequence"/>
</dbReference>
<evidence type="ECO:0000256" key="4">
    <source>
        <dbReference type="PIRSR" id="PIRSR000808-1"/>
    </source>
</evidence>
<dbReference type="InterPro" id="IPR036265">
    <property type="entry name" value="HIT-like_sf"/>
</dbReference>
<dbReference type="EMBL" id="GG745550">
    <property type="protein sequence ID" value="EFD92916.1"/>
    <property type="molecule type" value="Genomic_DNA"/>
</dbReference>
<dbReference type="GO" id="GO:0008270">
    <property type="term" value="F:zinc ion binding"/>
    <property type="evidence" value="ECO:0007669"/>
    <property type="project" value="InterPro"/>
</dbReference>
<evidence type="ECO:0000313" key="7">
    <source>
        <dbReference type="Proteomes" id="UP000009376"/>
    </source>
</evidence>